<feature type="region of interest" description="Disordered" evidence="1">
    <location>
        <begin position="270"/>
        <end position="307"/>
    </location>
</feature>
<dbReference type="Proteomes" id="UP000219050">
    <property type="component" value="Chromosome"/>
</dbReference>
<accession>A0A291M2Q1</accession>
<evidence type="ECO:0000313" key="3">
    <source>
        <dbReference type="EMBL" id="ATI43068.1"/>
    </source>
</evidence>
<evidence type="ECO:0000256" key="2">
    <source>
        <dbReference type="SAM" id="Phobius"/>
    </source>
</evidence>
<protein>
    <recommendedName>
        <fullName evidence="5">AsmA-like protein</fullName>
    </recommendedName>
</protein>
<name>A0A291M2Q1_9RHOB</name>
<feature type="transmembrane region" description="Helical" evidence="2">
    <location>
        <begin position="58"/>
        <end position="83"/>
    </location>
</feature>
<feature type="region of interest" description="Disordered" evidence="1">
    <location>
        <begin position="1"/>
        <end position="48"/>
    </location>
</feature>
<dbReference type="AlphaFoldDB" id="A0A291M2Q1"/>
<keyword evidence="2" id="KW-0812">Transmembrane</keyword>
<dbReference type="OrthoDB" id="7161641at2"/>
<proteinExistence type="predicted"/>
<organism evidence="3 4">
    <name type="scientific">Pacificitalea manganoxidans</name>
    <dbReference type="NCBI Taxonomy" id="1411902"/>
    <lineage>
        <taxon>Bacteria</taxon>
        <taxon>Pseudomonadati</taxon>
        <taxon>Pseudomonadota</taxon>
        <taxon>Alphaproteobacteria</taxon>
        <taxon>Rhodobacterales</taxon>
        <taxon>Paracoccaceae</taxon>
        <taxon>Pacificitalea</taxon>
    </lineage>
</organism>
<dbReference type="EMBL" id="CP021404">
    <property type="protein sequence ID" value="ATI43068.1"/>
    <property type="molecule type" value="Genomic_DNA"/>
</dbReference>
<evidence type="ECO:0000256" key="1">
    <source>
        <dbReference type="SAM" id="MobiDB-lite"/>
    </source>
</evidence>
<feature type="compositionally biased region" description="Low complexity" evidence="1">
    <location>
        <begin position="274"/>
        <end position="283"/>
    </location>
</feature>
<reference evidence="3 4" key="1">
    <citation type="submission" date="2017-05" db="EMBL/GenBank/DDBJ databases">
        <title>Comparative genomic and metabolic analysis of manganese-oxidizing mechanisms in Celeribater manganoxidans DY25T: its adaption to the environment of polymetallic nodule.</title>
        <authorList>
            <person name="Wang X."/>
        </authorList>
    </citation>
    <scope>NUCLEOTIDE SEQUENCE [LARGE SCALE GENOMIC DNA]</scope>
    <source>
        <strain evidence="3 4">DY25</strain>
    </source>
</reference>
<keyword evidence="2" id="KW-0472">Membrane</keyword>
<dbReference type="RefSeq" id="WP_097373970.1">
    <property type="nucleotide sequence ID" value="NZ_CP021404.1"/>
</dbReference>
<gene>
    <name evidence="3" type="ORF">CBW24_14350</name>
</gene>
<evidence type="ECO:0008006" key="5">
    <source>
        <dbReference type="Google" id="ProtNLM"/>
    </source>
</evidence>
<keyword evidence="2" id="KW-1133">Transmembrane helix</keyword>
<dbReference type="KEGG" id="cmag:CBW24_14350"/>
<sequence length="1176" mass="122499">MNRPDEAQTPSPGTTPEGPDLHHPPMETSPPAPAAGGPVTPVRQPRRARRHLSPLRPVAVVCAWIFDLAVIALILVGVAIAVLPGREIPLPGWIATRIETTAQPGLGGNRLDIGGVGLTIDRRGVPRVAFTDLVLTAPGGREIVRVPGLRAALDRSALLAGRVQPRSLRLDAARIAIRRDAFGRFDLAFGGSMPEGGLGSVGDLLDALDATFALPGLEPIRVVEMGGVTVEYRDDRAGRAWEVGDGRLLLEQDAERLSLRVNLSLTDEMLGPHAPAAPQPVVQDGSSDAPLTDPEAIGPAAPPDAPSQLALSFSSRKGSRAATLAASVTGINAADIGAQAPALAWLEPLDAPISGAMRATVDDAGTLEAFYGTLEIGAGALQAGQGATPVGFDGGRAYFRFDPQARRIDFDEVRVDAPQIGLIASGHAYLEDLTPAGWPGAMVGQLRFSDVRLDPDGLWQSPAQFSDGALDVKVGFDPFRAELGQFLLLGDGVEIHGKGEAVAEGRGWSASADVELGDLSPAQITRLWPVTIAAKTRKWLDENIIGGEVFDARAAIRTGAGGTPQVSAVFEFRDAEVRVMRNLPPVTQARGYATLDGDSFTVSVESGQMVAPEGGTLDMAGTVFRVLDVKQKPAPAEITLRAGGPVTAALSLLDQPPLSLMSKAQRPVDIADGHAEVDARIALVLKDRRTLPPEERMSDVSWQVSGTLRDIRSDQVVPGQVLRADTLALEASNTQIAIGGDGELSGLPVTAEWINPLGPEGRGHSHVEGVTELSRAALDTFNIALPDGMVSGRGQAGFRLDLHAGAEPRFQVTSDLNRVGLSIPQIGWTKPAATRGSLTVDGQLGAAPQVDTLTLTAPGLTAEGRITLQPDGAGLREARFDRVAAGWFDGAVTLTGRGRGVPPAVAVTGGRVDLRAMPEGGAMGGGGAAREGAPITLALDRVTVSERIALTGFRGRLSTTGGLNGDFTAGVNGAGQVTGTLVPTDRGTALRLRSDDAGRVLAGSGLYKKGVGGTLDVSMRPRAPGDYDGSVKIENIRAQSAPGLAALLNTISVVGLLDQLNGPGLLFNEVEGVFRLTPTAVEITRASAVGPSLGLSVAGVVDMGRALLNLQGVASPIYVVNSIGQVISRKGEGVFGVNYEMTGPIAQPDVSVNPLSFLTPGMFREIFRKPAPRLAN</sequence>
<keyword evidence="4" id="KW-1185">Reference proteome</keyword>
<evidence type="ECO:0000313" key="4">
    <source>
        <dbReference type="Proteomes" id="UP000219050"/>
    </source>
</evidence>